<dbReference type="GO" id="GO:0070628">
    <property type="term" value="F:proteasome binding"/>
    <property type="evidence" value="ECO:0007669"/>
    <property type="project" value="TreeGrafter"/>
</dbReference>
<evidence type="ECO:0000256" key="5">
    <source>
        <dbReference type="ARBA" id="ARBA00022807"/>
    </source>
</evidence>
<dbReference type="Gene3D" id="3.10.20.90">
    <property type="entry name" value="Phosphatidylinositol 3-kinase Catalytic Subunit, Chain A, domain 1"/>
    <property type="match status" value="1"/>
</dbReference>
<comment type="catalytic activity">
    <reaction evidence="1 6">
        <text>Thiol-dependent hydrolysis of ester, thioester, amide, peptide and isopeptide bonds formed by the C-terminal Gly of ubiquitin (a 76-residue protein attached to proteins as an intracellular targeting signal).</text>
        <dbReference type="EC" id="3.4.19.12"/>
    </reaction>
</comment>
<keyword evidence="10" id="KW-1185">Reference proteome</keyword>
<dbReference type="EC" id="3.4.19.12" evidence="6"/>
<dbReference type="InterPro" id="IPR029071">
    <property type="entry name" value="Ubiquitin-like_domsf"/>
</dbReference>
<name>A0A550CEK8_9AGAR</name>
<dbReference type="PANTHER" id="PTHR43982:SF1">
    <property type="entry name" value="UBIQUITIN CARBOXYL-TERMINAL HYDROLASE 14"/>
    <property type="match status" value="1"/>
</dbReference>
<evidence type="ECO:0000256" key="4">
    <source>
        <dbReference type="ARBA" id="ARBA00022801"/>
    </source>
</evidence>
<dbReference type="SUPFAM" id="SSF54001">
    <property type="entry name" value="Cysteine proteinases"/>
    <property type="match status" value="1"/>
</dbReference>
<evidence type="ECO:0000313" key="10">
    <source>
        <dbReference type="Proteomes" id="UP000320762"/>
    </source>
</evidence>
<evidence type="ECO:0000259" key="8">
    <source>
        <dbReference type="PROSITE" id="PS50235"/>
    </source>
</evidence>
<dbReference type="InterPro" id="IPR001394">
    <property type="entry name" value="Peptidase_C19_UCH"/>
</dbReference>
<evidence type="ECO:0000256" key="2">
    <source>
        <dbReference type="ARBA" id="ARBA00022670"/>
    </source>
</evidence>
<dbReference type="InterPro" id="IPR038765">
    <property type="entry name" value="Papain-like_cys_pep_sf"/>
</dbReference>
<feature type="domain" description="Ubiquitin-like" evidence="7">
    <location>
        <begin position="1"/>
        <end position="75"/>
    </location>
</feature>
<dbReference type="PANTHER" id="PTHR43982">
    <property type="entry name" value="UBIQUITIN CARBOXYL-TERMINAL HYDROLASE"/>
    <property type="match status" value="1"/>
</dbReference>
<evidence type="ECO:0000313" key="9">
    <source>
        <dbReference type="EMBL" id="TRM63237.1"/>
    </source>
</evidence>
<dbReference type="PROSITE" id="PS50053">
    <property type="entry name" value="UBIQUITIN_2"/>
    <property type="match status" value="1"/>
</dbReference>
<keyword evidence="5 6" id="KW-0788">Thiol protease</keyword>
<organism evidence="9 10">
    <name type="scientific">Schizophyllum amplum</name>
    <dbReference type="NCBI Taxonomy" id="97359"/>
    <lineage>
        <taxon>Eukaryota</taxon>
        <taxon>Fungi</taxon>
        <taxon>Dikarya</taxon>
        <taxon>Basidiomycota</taxon>
        <taxon>Agaricomycotina</taxon>
        <taxon>Agaricomycetes</taxon>
        <taxon>Agaricomycetidae</taxon>
        <taxon>Agaricales</taxon>
        <taxon>Schizophyllaceae</taxon>
        <taxon>Schizophyllum</taxon>
    </lineage>
</organism>
<keyword evidence="3 6" id="KW-0833">Ubl conjugation pathway</keyword>
<dbReference type="STRING" id="97359.A0A550CEK8"/>
<dbReference type="InterPro" id="IPR000626">
    <property type="entry name" value="Ubiquitin-like_dom"/>
</dbReference>
<dbReference type="EMBL" id="VDMD01000010">
    <property type="protein sequence ID" value="TRM63237.1"/>
    <property type="molecule type" value="Genomic_DNA"/>
</dbReference>
<dbReference type="Gene3D" id="3.90.70.10">
    <property type="entry name" value="Cysteine proteinases"/>
    <property type="match status" value="1"/>
</dbReference>
<dbReference type="GO" id="GO:0016579">
    <property type="term" value="P:protein deubiquitination"/>
    <property type="evidence" value="ECO:0007669"/>
    <property type="project" value="InterPro"/>
</dbReference>
<sequence length="535" mass="57585">MPITLKHSGASYSLDISSVATASDLRDLVARTTGVPADRVKVMLPKGKGVMKDDFKPSTLKDGATLTAVGSATAAPQPPPEPRVFLEDLEEGGEPVMDTPAGLVNLGNTCYMNSTLQAIGCVEELRTELLEGNSTGGPLVNPLATLLRSLERTKDGVNPMSFLSALRSVNPQFAERDRAEKSAAMMSMGMGGYAQQDAEESYSFILNALRSVKKNDVPVVEKYAMGVMRRSLKAADGSEDASSFAEEDFLKLECNITRETGDLLGGLRATLTQTIVKNSPVTGAPADYIQNSCIARLPAYLSVHMVRFAWRPDIGKRTKVMRKVKFPLVLDALELCTDELKEKLTPVNRKLGDVERARRDRAKIHARRKGLATAAVKSGGGPAGGMGGTSGGAAISAEATTVAGGEDPNAMQVDEDENEPAIRAKEAEELRALIPQDVKADVGASTTGLYDLVAIITHKGAAADSGHYMAFVRKNVYQKRIGVKKDTDLFDEDEDWYRFDDDKVSIFPKEKIATLDGGGEDSSAYVLLYKSRSLE</sequence>
<dbReference type="PROSITE" id="PS00972">
    <property type="entry name" value="USP_1"/>
    <property type="match status" value="1"/>
</dbReference>
<evidence type="ECO:0000259" key="7">
    <source>
        <dbReference type="PROSITE" id="PS50053"/>
    </source>
</evidence>
<evidence type="ECO:0000256" key="6">
    <source>
        <dbReference type="RuleBase" id="RU366025"/>
    </source>
</evidence>
<evidence type="ECO:0000256" key="3">
    <source>
        <dbReference type="ARBA" id="ARBA00022786"/>
    </source>
</evidence>
<dbReference type="GO" id="GO:0061136">
    <property type="term" value="P:regulation of proteasomal protein catabolic process"/>
    <property type="evidence" value="ECO:0007669"/>
    <property type="project" value="TreeGrafter"/>
</dbReference>
<dbReference type="GO" id="GO:0043161">
    <property type="term" value="P:proteasome-mediated ubiquitin-dependent protein catabolic process"/>
    <property type="evidence" value="ECO:0007669"/>
    <property type="project" value="InterPro"/>
</dbReference>
<dbReference type="InterPro" id="IPR044635">
    <property type="entry name" value="UBP14-like"/>
</dbReference>
<dbReference type="AlphaFoldDB" id="A0A550CEK8"/>
<dbReference type="GO" id="GO:0004843">
    <property type="term" value="F:cysteine-type deubiquitinase activity"/>
    <property type="evidence" value="ECO:0007669"/>
    <property type="project" value="UniProtKB-UniRule"/>
</dbReference>
<keyword evidence="4 6" id="KW-0378">Hydrolase</keyword>
<keyword evidence="2 6" id="KW-0645">Protease</keyword>
<proteinExistence type="inferred from homology"/>
<feature type="domain" description="USP" evidence="8">
    <location>
        <begin position="101"/>
        <end position="532"/>
    </location>
</feature>
<comment type="similarity">
    <text evidence="6">Belongs to the peptidase C19 family.</text>
</comment>
<reference evidence="9 10" key="1">
    <citation type="journal article" date="2019" name="New Phytol.">
        <title>Comparative genomics reveals unique wood-decay strategies and fruiting body development in the Schizophyllaceae.</title>
        <authorList>
            <person name="Almasi E."/>
            <person name="Sahu N."/>
            <person name="Krizsan K."/>
            <person name="Balint B."/>
            <person name="Kovacs G.M."/>
            <person name="Kiss B."/>
            <person name="Cseklye J."/>
            <person name="Drula E."/>
            <person name="Henrissat B."/>
            <person name="Nagy I."/>
            <person name="Chovatia M."/>
            <person name="Adam C."/>
            <person name="LaButti K."/>
            <person name="Lipzen A."/>
            <person name="Riley R."/>
            <person name="Grigoriev I.V."/>
            <person name="Nagy L.G."/>
        </authorList>
    </citation>
    <scope>NUCLEOTIDE SEQUENCE [LARGE SCALE GENOMIC DNA]</scope>
    <source>
        <strain evidence="9 10">NL-1724</strain>
    </source>
</reference>
<dbReference type="Proteomes" id="UP000320762">
    <property type="component" value="Unassembled WGS sequence"/>
</dbReference>
<dbReference type="PROSITE" id="PS50235">
    <property type="entry name" value="USP_3"/>
    <property type="match status" value="1"/>
</dbReference>
<dbReference type="Pfam" id="PF00443">
    <property type="entry name" value="UCH"/>
    <property type="match status" value="1"/>
</dbReference>
<dbReference type="PROSITE" id="PS00973">
    <property type="entry name" value="USP_2"/>
    <property type="match status" value="1"/>
</dbReference>
<comment type="caution">
    <text evidence="9">The sequence shown here is derived from an EMBL/GenBank/DDBJ whole genome shotgun (WGS) entry which is preliminary data.</text>
</comment>
<evidence type="ECO:0000256" key="1">
    <source>
        <dbReference type="ARBA" id="ARBA00000707"/>
    </source>
</evidence>
<dbReference type="InterPro" id="IPR028889">
    <property type="entry name" value="USP"/>
</dbReference>
<accession>A0A550CEK8</accession>
<protein>
    <recommendedName>
        <fullName evidence="6">Ubiquitin carboxyl-terminal hydrolase</fullName>
        <ecNumber evidence="6">3.4.19.12</ecNumber>
    </recommendedName>
</protein>
<dbReference type="InterPro" id="IPR018200">
    <property type="entry name" value="USP_CS"/>
</dbReference>
<dbReference type="OrthoDB" id="333239at2759"/>
<dbReference type="SUPFAM" id="SSF54236">
    <property type="entry name" value="Ubiquitin-like"/>
    <property type="match status" value="1"/>
</dbReference>
<gene>
    <name evidence="9" type="ORF">BD626DRAFT_496010</name>
</gene>